<dbReference type="RefSeq" id="WP_093375057.1">
    <property type="nucleotide sequence ID" value="NZ_BNAN01000001.1"/>
</dbReference>
<gene>
    <name evidence="4" type="ORF">SAMN04488035_0695</name>
</gene>
<feature type="transmembrane region" description="Helical" evidence="2">
    <location>
        <begin position="57"/>
        <end position="73"/>
    </location>
</feature>
<dbReference type="AlphaFoldDB" id="A0A1I2DS29"/>
<dbReference type="Proteomes" id="UP000198520">
    <property type="component" value="Unassembled WGS sequence"/>
</dbReference>
<dbReference type="EMBL" id="FONZ01000001">
    <property type="protein sequence ID" value="SFE83268.1"/>
    <property type="molecule type" value="Genomic_DNA"/>
</dbReference>
<evidence type="ECO:0000256" key="1">
    <source>
        <dbReference type="SAM" id="MobiDB-lite"/>
    </source>
</evidence>
<dbReference type="InterPro" id="IPR052734">
    <property type="entry name" value="Nod_factor_acetyltransferase"/>
</dbReference>
<organism evidence="4 5">
    <name type="scientific">Flavimobilis marinus</name>
    <dbReference type="NCBI Taxonomy" id="285351"/>
    <lineage>
        <taxon>Bacteria</taxon>
        <taxon>Bacillati</taxon>
        <taxon>Actinomycetota</taxon>
        <taxon>Actinomycetes</taxon>
        <taxon>Micrococcales</taxon>
        <taxon>Jonesiaceae</taxon>
        <taxon>Flavimobilis</taxon>
    </lineage>
</organism>
<feature type="transmembrane region" description="Helical" evidence="2">
    <location>
        <begin position="162"/>
        <end position="179"/>
    </location>
</feature>
<evidence type="ECO:0000256" key="2">
    <source>
        <dbReference type="SAM" id="Phobius"/>
    </source>
</evidence>
<feature type="transmembrane region" description="Helical" evidence="2">
    <location>
        <begin position="191"/>
        <end position="212"/>
    </location>
</feature>
<keyword evidence="2" id="KW-0472">Membrane</keyword>
<dbReference type="STRING" id="285351.SAMN04488035_0695"/>
<feature type="transmembrane region" description="Helical" evidence="2">
    <location>
        <begin position="116"/>
        <end position="134"/>
    </location>
</feature>
<name>A0A1I2DS29_9MICO</name>
<accession>A0A1I2DS29</accession>
<dbReference type="PANTHER" id="PTHR37312:SF1">
    <property type="entry name" value="MEMBRANE-BOUND ACYLTRANSFERASE YKRP-RELATED"/>
    <property type="match status" value="1"/>
</dbReference>
<evidence type="ECO:0000259" key="3">
    <source>
        <dbReference type="Pfam" id="PF01757"/>
    </source>
</evidence>
<feature type="region of interest" description="Disordered" evidence="1">
    <location>
        <begin position="362"/>
        <end position="384"/>
    </location>
</feature>
<keyword evidence="5" id="KW-1185">Reference proteome</keyword>
<feature type="transmembrane region" description="Helical" evidence="2">
    <location>
        <begin position="237"/>
        <end position="258"/>
    </location>
</feature>
<feature type="compositionally biased region" description="Low complexity" evidence="1">
    <location>
        <begin position="362"/>
        <end position="372"/>
    </location>
</feature>
<dbReference type="InterPro" id="IPR002656">
    <property type="entry name" value="Acyl_transf_3_dom"/>
</dbReference>
<sequence length="384" mass="41851">MSNANAPRAERTARDPWLDNARFLAATLILVVHFAKQVPGDSTTIDLLNYATWPMRVPLYALVAGFFSSAAPLEGRRAVALLRNVLFVYLAFELLATAHKWALTGVLAFNPAEPSFALWFLLALFLWRVTLPLVANLRFLLPVAVAASAVACLVPSLGADLAAARTIGFWPVFLVGWKLKQVGLHRVLGPGWVRFVAAAVLLAWAAFCYVQMDTFEARWFSMRKHHSGTMAEELTEALVRLGLVTVAVLGALSLLALVPRRRLWAVTYLGSGSLYVYLLHPFVLREVERTDYFQSVDSLPEILLLLLAGAVLACVLASPPVRRALRWLVQPRYTWPFVTAGAPAAAIVEVRPSVVDAVSSAATSATPSPAGSRADRASDQPSAR</sequence>
<dbReference type="GO" id="GO:0016747">
    <property type="term" value="F:acyltransferase activity, transferring groups other than amino-acyl groups"/>
    <property type="evidence" value="ECO:0007669"/>
    <property type="project" value="InterPro"/>
</dbReference>
<keyword evidence="2" id="KW-1133">Transmembrane helix</keyword>
<feature type="domain" description="Acyltransferase 3" evidence="3">
    <location>
        <begin position="16"/>
        <end position="316"/>
    </location>
</feature>
<evidence type="ECO:0000313" key="4">
    <source>
        <dbReference type="EMBL" id="SFE83268.1"/>
    </source>
</evidence>
<feature type="transmembrane region" description="Helical" evidence="2">
    <location>
        <begin position="302"/>
        <end position="321"/>
    </location>
</feature>
<reference evidence="5" key="1">
    <citation type="submission" date="2016-10" db="EMBL/GenBank/DDBJ databases">
        <authorList>
            <person name="Varghese N."/>
            <person name="Submissions S."/>
        </authorList>
    </citation>
    <scope>NUCLEOTIDE SEQUENCE [LARGE SCALE GENOMIC DNA]</scope>
    <source>
        <strain evidence="5">DSM 19083</strain>
    </source>
</reference>
<dbReference type="PANTHER" id="PTHR37312">
    <property type="entry name" value="MEMBRANE-BOUND ACYLTRANSFERASE YKRP-RELATED"/>
    <property type="match status" value="1"/>
</dbReference>
<protein>
    <submittedName>
        <fullName evidence="4">Fucose 4-O-acetylase</fullName>
    </submittedName>
</protein>
<evidence type="ECO:0000313" key="5">
    <source>
        <dbReference type="Proteomes" id="UP000198520"/>
    </source>
</evidence>
<dbReference type="OrthoDB" id="6623990at2"/>
<feature type="transmembrane region" description="Helical" evidence="2">
    <location>
        <begin position="85"/>
        <end position="110"/>
    </location>
</feature>
<dbReference type="Pfam" id="PF01757">
    <property type="entry name" value="Acyl_transf_3"/>
    <property type="match status" value="1"/>
</dbReference>
<keyword evidence="2" id="KW-0812">Transmembrane</keyword>
<feature type="transmembrane region" description="Helical" evidence="2">
    <location>
        <begin position="265"/>
        <end position="282"/>
    </location>
</feature>
<feature type="transmembrane region" description="Helical" evidence="2">
    <location>
        <begin position="21"/>
        <end position="37"/>
    </location>
</feature>
<proteinExistence type="predicted"/>
<feature type="transmembrane region" description="Helical" evidence="2">
    <location>
        <begin position="139"/>
        <end position="156"/>
    </location>
</feature>